<dbReference type="RefSeq" id="WP_157567453.1">
    <property type="nucleotide sequence ID" value="NZ_WPIK01000010.1"/>
</dbReference>
<dbReference type="Proteomes" id="UP000462014">
    <property type="component" value="Unassembled WGS sequence"/>
</dbReference>
<dbReference type="AlphaFoldDB" id="A0A7K1SYC5"/>
<protein>
    <submittedName>
        <fullName evidence="3">PKD domain-containing protein</fullName>
    </submittedName>
</protein>
<evidence type="ECO:0000313" key="4">
    <source>
        <dbReference type="Proteomes" id="UP000462014"/>
    </source>
</evidence>
<dbReference type="Pfam" id="PF13585">
    <property type="entry name" value="CHU_C"/>
    <property type="match status" value="1"/>
</dbReference>
<feature type="domain" description="PKD" evidence="2">
    <location>
        <begin position="769"/>
        <end position="836"/>
    </location>
</feature>
<dbReference type="Pfam" id="PF18911">
    <property type="entry name" value="PKD_4"/>
    <property type="match status" value="3"/>
</dbReference>
<evidence type="ECO:0000256" key="1">
    <source>
        <dbReference type="SAM" id="SignalP"/>
    </source>
</evidence>
<comment type="caution">
    <text evidence="3">The sequence shown here is derived from an EMBL/GenBank/DDBJ whole genome shotgun (WGS) entry which is preliminary data.</text>
</comment>
<keyword evidence="1" id="KW-0732">Signal</keyword>
<name>A0A7K1SYC5_9SPHI</name>
<organism evidence="3 4">
    <name type="scientific">Mucilaginibacter arboris</name>
    <dbReference type="NCBI Taxonomy" id="2682090"/>
    <lineage>
        <taxon>Bacteria</taxon>
        <taxon>Pseudomonadati</taxon>
        <taxon>Bacteroidota</taxon>
        <taxon>Sphingobacteriia</taxon>
        <taxon>Sphingobacteriales</taxon>
        <taxon>Sphingobacteriaceae</taxon>
        <taxon>Mucilaginibacter</taxon>
    </lineage>
</organism>
<dbReference type="InterPro" id="IPR022409">
    <property type="entry name" value="PKD/Chitinase_dom"/>
</dbReference>
<sequence>MIKQLPKFILALLVLCLTAINLVKAQSVSNEGTEFWSVFPTHVPNQPTQLANISIFITGSQASTGTVSVGSYSQKFTVVANTVTEIQVPRANAYINDFEGGTVLTNRAIHIVVDNGQPAVVVYAHIFAGARSAASLILPVKALGQQYYSMNYQQTPAVVSGGQNFIVLVASEANTKIFIKKGNTDLVSGGITLTNIGDVYEYLSNSDLTGASVTVDSTTSGCKRFAMFSGSSGDAIADPSCSPHSIDPLYQQNYPIESWGKTYGFIPFSMKAPGSNVATERTLGDYVRVVAEADNTNVQINGVTVATLNKGGFYSSPTPLSQPASISADKPISVAQYALTASCSNINGAQTLGDPDMVILNPIEYSIKNITVYSSTREAITEQYINVLIKTASVASFRINGAVPTTAFVPMATLPGYSYLQLNLNGYRTNNFNLTADDGFNAVAYGFGQVESYSYSAGTNLATTVTANAVDPVTNLPITSACVYDNYNLQVTLNVPTQKIVWTITPSNPATVINTLNPVAKDTIINTKPYYIYVIPKPAIFNKAGLYNVNIVADLPPSTGGCTIGDQNFNFPFTVYSAPITAFTMPASVCAGSAVTFADKSTDSSKVIKSWIWKFGDGTTSTLQNPTHTYSKPGIDTVSLTAISESGCQTTTQKYLTVNNLPVAAFTYTNAVFKNFAVFFKDASTIVNGKIVRWAWTFGDGSTATKSNNLTFEHDYTAAGTYQVKLIVTSDLGCQDTISKSVTAKPAYKPDFRSPQVCSADLSAQFFDLTADSVGTNVALTYLWNFGDADATAANPNTSTDKNPAHRFSKAQIYQVTLTVTAGDSSSASITKPFQVNGSMPKAAFNIITPGNVCSNQPITFENQSTVDIGSITKIEWYFDYQNQLGVVVTDVNPVAGKRYIHQYDIFNMPATKTFTVRMVAYSGITCIDITEKTITLNANPKVVFTALGSVCQEVNPFQLTQAEDVSGANGKGVYTGAGVTAGIFNPAAAGIGTHQIKYVFTSSTGCADSLTQNITVNPTPVVDAGKLIRVHIGDIVRLSPKITGKIFSYKWTPATGLSNDHIANPIATPSDDITYRLTVTSTDSCTAVDTVAIRILKIPVIPNTFTPNNDGVNDVWNIQNLDRYPDCIMDIYNRYGVRMFHSIGYGTAWDGRYNGQEVPVGTYYYVLNLKDGTKNYGGYVTVIR</sequence>
<dbReference type="PROSITE" id="PS50093">
    <property type="entry name" value="PKD"/>
    <property type="match status" value="3"/>
</dbReference>
<dbReference type="SUPFAM" id="SSF49299">
    <property type="entry name" value="PKD domain"/>
    <property type="match status" value="3"/>
</dbReference>
<dbReference type="PANTHER" id="PTHR46534:SF1">
    <property type="entry name" value="IGGFC-BINDING PROTEIN N-TERMINAL DOMAIN-CONTAINING PROTEIN"/>
    <property type="match status" value="1"/>
</dbReference>
<feature type="domain" description="PKD" evidence="2">
    <location>
        <begin position="578"/>
        <end position="658"/>
    </location>
</feature>
<evidence type="ECO:0000313" key="3">
    <source>
        <dbReference type="EMBL" id="MVN22321.1"/>
    </source>
</evidence>
<keyword evidence="4" id="KW-1185">Reference proteome</keyword>
<dbReference type="InterPro" id="IPR026341">
    <property type="entry name" value="T9SS_type_B"/>
</dbReference>
<gene>
    <name evidence="3" type="ORF">GO621_12330</name>
</gene>
<feature type="signal peptide" evidence="1">
    <location>
        <begin position="1"/>
        <end position="25"/>
    </location>
</feature>
<proteinExistence type="predicted"/>
<accession>A0A7K1SYC5</accession>
<dbReference type="Gene3D" id="2.60.40.10">
    <property type="entry name" value="Immunoglobulins"/>
    <property type="match status" value="4"/>
</dbReference>
<dbReference type="InterPro" id="IPR013783">
    <property type="entry name" value="Ig-like_fold"/>
</dbReference>
<dbReference type="CDD" id="cd00146">
    <property type="entry name" value="PKD"/>
    <property type="match status" value="3"/>
</dbReference>
<reference evidence="3 4" key="1">
    <citation type="submission" date="2019-12" db="EMBL/GenBank/DDBJ databases">
        <title>Mucilaginibacter sp. HMF7410 genome sequencing and assembly.</title>
        <authorList>
            <person name="Kang H."/>
            <person name="Cha I."/>
            <person name="Kim H."/>
            <person name="Joh K."/>
        </authorList>
    </citation>
    <scope>NUCLEOTIDE SEQUENCE [LARGE SCALE GENOMIC DNA]</scope>
    <source>
        <strain evidence="3 4">HMF7410</strain>
    </source>
</reference>
<feature type="chain" id="PRO_5029447124" evidence="1">
    <location>
        <begin position="26"/>
        <end position="1185"/>
    </location>
</feature>
<dbReference type="Pfam" id="PF17517">
    <property type="entry name" value="IgGFc_binding"/>
    <property type="match status" value="1"/>
</dbReference>
<dbReference type="NCBIfam" id="TIGR04131">
    <property type="entry name" value="Bac_Flav_CTERM"/>
    <property type="match status" value="1"/>
</dbReference>
<dbReference type="InterPro" id="IPR035986">
    <property type="entry name" value="PKD_dom_sf"/>
</dbReference>
<dbReference type="InterPro" id="IPR000601">
    <property type="entry name" value="PKD_dom"/>
</dbReference>
<dbReference type="InterPro" id="IPR035234">
    <property type="entry name" value="IgGFc-bd_N"/>
</dbReference>
<dbReference type="SMART" id="SM00089">
    <property type="entry name" value="PKD"/>
    <property type="match status" value="3"/>
</dbReference>
<feature type="domain" description="PKD" evidence="2">
    <location>
        <begin position="661"/>
        <end position="743"/>
    </location>
</feature>
<dbReference type="PANTHER" id="PTHR46534">
    <property type="entry name" value="IGGFC_BINDING DOMAIN-CONTAINING PROTEIN"/>
    <property type="match status" value="1"/>
</dbReference>
<dbReference type="EMBL" id="WPIK01000010">
    <property type="protein sequence ID" value="MVN22321.1"/>
    <property type="molecule type" value="Genomic_DNA"/>
</dbReference>
<evidence type="ECO:0000259" key="2">
    <source>
        <dbReference type="PROSITE" id="PS50093"/>
    </source>
</evidence>